<evidence type="ECO:0000313" key="4">
    <source>
        <dbReference type="EMBL" id="KAF5956440.1"/>
    </source>
</evidence>
<dbReference type="GO" id="GO:0003729">
    <property type="term" value="F:mRNA binding"/>
    <property type="evidence" value="ECO:0007669"/>
    <property type="project" value="UniProtKB-ARBA"/>
</dbReference>
<dbReference type="PANTHER" id="PTHR47926:SF347">
    <property type="entry name" value="PENTATRICOPEPTIDE REPEAT-CONTAINING PROTEIN"/>
    <property type="match status" value="1"/>
</dbReference>
<dbReference type="InterPro" id="IPR011990">
    <property type="entry name" value="TPR-like_helical_dom_sf"/>
</dbReference>
<dbReference type="Pfam" id="PF01535">
    <property type="entry name" value="PPR"/>
    <property type="match status" value="4"/>
</dbReference>
<reference evidence="5" key="1">
    <citation type="journal article" date="2020" name="Nat. Commun.">
        <title>Genome assembly of wild tea tree DASZ reveals pedigree and selection history of tea varieties.</title>
        <authorList>
            <person name="Zhang W."/>
            <person name="Zhang Y."/>
            <person name="Qiu H."/>
            <person name="Guo Y."/>
            <person name="Wan H."/>
            <person name="Zhang X."/>
            <person name="Scossa F."/>
            <person name="Alseekh S."/>
            <person name="Zhang Q."/>
            <person name="Wang P."/>
            <person name="Xu L."/>
            <person name="Schmidt M.H."/>
            <person name="Jia X."/>
            <person name="Li D."/>
            <person name="Zhu A."/>
            <person name="Guo F."/>
            <person name="Chen W."/>
            <person name="Ni D."/>
            <person name="Usadel B."/>
            <person name="Fernie A.R."/>
            <person name="Wen W."/>
        </authorList>
    </citation>
    <scope>NUCLEOTIDE SEQUENCE [LARGE SCALE GENOMIC DNA]</scope>
    <source>
        <strain evidence="5">cv. G240</strain>
    </source>
</reference>
<dbReference type="AlphaFoldDB" id="A0A7J7HUC1"/>
<feature type="repeat" description="PPR" evidence="3">
    <location>
        <begin position="652"/>
        <end position="687"/>
    </location>
</feature>
<dbReference type="GO" id="GO:0009451">
    <property type="term" value="P:RNA modification"/>
    <property type="evidence" value="ECO:0007669"/>
    <property type="project" value="InterPro"/>
</dbReference>
<gene>
    <name evidence="4" type="ORF">HYC85_003665</name>
</gene>
<accession>A0A7J7HUC1</accession>
<dbReference type="Gene3D" id="1.25.40.10">
    <property type="entry name" value="Tetratricopeptide repeat domain"/>
    <property type="match status" value="6"/>
</dbReference>
<keyword evidence="5" id="KW-1185">Reference proteome</keyword>
<feature type="repeat" description="PPR" evidence="3">
    <location>
        <begin position="617"/>
        <end position="651"/>
    </location>
</feature>
<reference evidence="4 5" key="2">
    <citation type="submission" date="2020-07" db="EMBL/GenBank/DDBJ databases">
        <title>Genome assembly of wild tea tree DASZ reveals pedigree and selection history of tea varieties.</title>
        <authorList>
            <person name="Zhang W."/>
        </authorList>
    </citation>
    <scope>NUCLEOTIDE SEQUENCE [LARGE SCALE GENOMIC DNA]</scope>
    <source>
        <strain evidence="5">cv. G240</strain>
        <tissue evidence="4">Leaf</tissue>
    </source>
</reference>
<feature type="repeat" description="PPR" evidence="3">
    <location>
        <begin position="182"/>
        <end position="216"/>
    </location>
</feature>
<evidence type="ECO:0000256" key="2">
    <source>
        <dbReference type="ARBA" id="ARBA00022737"/>
    </source>
</evidence>
<dbReference type="InterPro" id="IPR002885">
    <property type="entry name" value="PPR_rpt"/>
</dbReference>
<dbReference type="Pfam" id="PF20431">
    <property type="entry name" value="E_motif"/>
    <property type="match status" value="1"/>
</dbReference>
<dbReference type="PANTHER" id="PTHR47926">
    <property type="entry name" value="PENTATRICOPEPTIDE REPEAT-CONTAINING PROTEIN"/>
    <property type="match status" value="1"/>
</dbReference>
<organism evidence="4 5">
    <name type="scientific">Camellia sinensis</name>
    <name type="common">Tea plant</name>
    <name type="synonym">Thea sinensis</name>
    <dbReference type="NCBI Taxonomy" id="4442"/>
    <lineage>
        <taxon>Eukaryota</taxon>
        <taxon>Viridiplantae</taxon>
        <taxon>Streptophyta</taxon>
        <taxon>Embryophyta</taxon>
        <taxon>Tracheophyta</taxon>
        <taxon>Spermatophyta</taxon>
        <taxon>Magnoliopsida</taxon>
        <taxon>eudicotyledons</taxon>
        <taxon>Gunneridae</taxon>
        <taxon>Pentapetalae</taxon>
        <taxon>asterids</taxon>
        <taxon>Ericales</taxon>
        <taxon>Theaceae</taxon>
        <taxon>Camellia</taxon>
    </lineage>
</organism>
<comment type="caution">
    <text evidence="4">The sequence shown here is derived from an EMBL/GenBank/DDBJ whole genome shotgun (WGS) entry which is preliminary data.</text>
</comment>
<dbReference type="Pfam" id="PF13041">
    <property type="entry name" value="PPR_2"/>
    <property type="match status" value="2"/>
</dbReference>
<dbReference type="FunFam" id="1.25.40.10:FF:000690">
    <property type="entry name" value="Pentatricopeptide repeat-containing protein"/>
    <property type="match status" value="1"/>
</dbReference>
<evidence type="ECO:0008006" key="6">
    <source>
        <dbReference type="Google" id="ProtNLM"/>
    </source>
</evidence>
<dbReference type="InterPro" id="IPR046960">
    <property type="entry name" value="PPR_At4g14850-like_plant"/>
</dbReference>
<protein>
    <recommendedName>
        <fullName evidence="6">Pentacotripeptide-repeat region of PRORP domain-containing protein</fullName>
    </recommendedName>
</protein>
<keyword evidence="2" id="KW-0677">Repeat</keyword>
<sequence>MKRLSNSSSLHSLKNLLLQNLYPQSLKSSISLHNPLLTDTLYSLFLQSGFILDPFLSTSLITHFSLSGDFSRATQLLRDTHQPDTVVYNSLISGFARFSRPDPVFKLFNGLRQLGLNPDVYTLSSLIRACDDLEHIEIAHGVSIKMGLVSGVFLVSGLVENYSKSGCVNGAEKCFEECLVLDSVVWTAMINVFVWNGLFDKGREIFMGMRGLGLELNEFSLTSVLGALFEVKEGEQIHGFSLKMGEEENLMLYKCLMKFLNQMLFLGRAYDAVEAFEDFEICRSRGYEVNEYTLSNVLSVIPGPKLLNPGKQIHALCYKAGHLLVVSVCNAIISMYGKCGLMGFAKCVFDEMICRDFVSWNSVIAEWDFCEAIEMFSQMRDFLIQPNKYTLASILDVVSNSCSTNQSMQIHCLIIKLGFESDDSMLSSLITSYGKCNGIDESKVEREALEEGEEFLRGDRFPSLIPRDRTDLDPCLDPDVPRINVSGFDKALPRFDKRAVWGRDTKRVFTEIDEPNVLLLNAMASTFVHSNYHFDALKLFQEAQSLSLEIDTVIFSIVLKACGLLTDLELGRTIHSLAFKFGVDHDIFVETAAIDAYCKCGSIDDAEKAFRVISKDNLAAWNAMLMGYAQRGCFHEVFDLFKKMPELGMKPDEITYLGVLSSCCHAGLVNEAQSHLNSMFESHGVIPCLEHYACVVDVLGRVGLIEEAKRIIDQMPICPDAQIWQILLSACNIHGNVELGKVAARELQLQPENDSAYILLSNLYASAGMWNAVGSLRKEMKQRIIYTEPGSSWIQVRGSIHYFIAGEELHPDGKEVYMMLQNLSKQMILLPDSEQDSLGFTELNQIEKRDSGHVSQLHGGEAMRPCELAMRP</sequence>
<dbReference type="EMBL" id="JACBKZ010000002">
    <property type="protein sequence ID" value="KAF5956440.1"/>
    <property type="molecule type" value="Genomic_DNA"/>
</dbReference>
<name>A0A7J7HUC1_CAMSI</name>
<dbReference type="Proteomes" id="UP000593564">
    <property type="component" value="Unassembled WGS sequence"/>
</dbReference>
<dbReference type="PROSITE" id="PS51375">
    <property type="entry name" value="PPR"/>
    <property type="match status" value="4"/>
</dbReference>
<dbReference type="InterPro" id="IPR046848">
    <property type="entry name" value="E_motif"/>
</dbReference>
<evidence type="ECO:0000313" key="5">
    <source>
        <dbReference type="Proteomes" id="UP000593564"/>
    </source>
</evidence>
<evidence type="ECO:0000256" key="3">
    <source>
        <dbReference type="PROSITE-ProRule" id="PRU00708"/>
    </source>
</evidence>
<evidence type="ECO:0000256" key="1">
    <source>
        <dbReference type="ARBA" id="ARBA00006643"/>
    </source>
</evidence>
<comment type="similarity">
    <text evidence="1">Belongs to the PPR family. PCMP-H subfamily.</text>
</comment>
<proteinExistence type="inferred from homology"/>
<dbReference type="NCBIfam" id="TIGR00756">
    <property type="entry name" value="PPR"/>
    <property type="match status" value="2"/>
</dbReference>
<feature type="repeat" description="PPR" evidence="3">
    <location>
        <begin position="84"/>
        <end position="118"/>
    </location>
</feature>